<evidence type="ECO:0000256" key="4">
    <source>
        <dbReference type="ARBA" id="ARBA00023235"/>
    </source>
</evidence>
<dbReference type="PROSITE" id="PS50072">
    <property type="entry name" value="CSA_PPIASE_2"/>
    <property type="match status" value="1"/>
</dbReference>
<feature type="signal peptide" evidence="5">
    <location>
        <begin position="1"/>
        <end position="22"/>
    </location>
</feature>
<reference evidence="7 8" key="1">
    <citation type="submission" date="2023-07" db="EMBL/GenBank/DDBJ databases">
        <title>Genomic Encyclopedia of Type Strains, Phase IV (KMG-IV): sequencing the most valuable type-strain genomes for metagenomic binning, comparative biology and taxonomic classification.</title>
        <authorList>
            <person name="Goeker M."/>
        </authorList>
    </citation>
    <scope>NUCLEOTIDE SEQUENCE [LARGE SCALE GENOMIC DNA]</scope>
    <source>
        <strain evidence="7 8">DSM 16419</strain>
    </source>
</reference>
<keyword evidence="4 5" id="KW-0413">Isomerase</keyword>
<organism evidence="7 8">
    <name type="scientific">Planomicrobium stackebrandtii</name>
    <dbReference type="NCBI Taxonomy" id="253160"/>
    <lineage>
        <taxon>Bacteria</taxon>
        <taxon>Bacillati</taxon>
        <taxon>Bacillota</taxon>
        <taxon>Bacilli</taxon>
        <taxon>Bacillales</taxon>
        <taxon>Caryophanaceae</taxon>
        <taxon>Planomicrobium</taxon>
    </lineage>
</organism>
<dbReference type="PANTHER" id="PTHR45625:SF4">
    <property type="entry name" value="PEPTIDYLPROLYL ISOMERASE DOMAIN AND WD REPEAT-CONTAINING PROTEIN 1"/>
    <property type="match status" value="1"/>
</dbReference>
<name>A0ABU0H002_9BACL</name>
<keyword evidence="3 5" id="KW-0697">Rotamase</keyword>
<comment type="function">
    <text evidence="2 5">PPIases accelerate the folding of proteins. It catalyzes the cis-trans isomerization of proline imidic peptide bonds in oligopeptides.</text>
</comment>
<feature type="domain" description="PPIase cyclophilin-type" evidence="6">
    <location>
        <begin position="62"/>
        <end position="231"/>
    </location>
</feature>
<dbReference type="PRINTS" id="PR00153">
    <property type="entry name" value="CSAPPISMRASE"/>
</dbReference>
<dbReference type="PROSITE" id="PS00170">
    <property type="entry name" value="CSA_PPIASE_1"/>
    <property type="match status" value="1"/>
</dbReference>
<dbReference type="Pfam" id="PF00160">
    <property type="entry name" value="Pro_isomerase"/>
    <property type="match status" value="1"/>
</dbReference>
<dbReference type="GO" id="GO:0003755">
    <property type="term" value="F:peptidyl-prolyl cis-trans isomerase activity"/>
    <property type="evidence" value="ECO:0007669"/>
    <property type="project" value="UniProtKB-EC"/>
</dbReference>
<gene>
    <name evidence="7" type="ORF">QOZ98_003209</name>
</gene>
<evidence type="ECO:0000256" key="1">
    <source>
        <dbReference type="ARBA" id="ARBA00000971"/>
    </source>
</evidence>
<dbReference type="EC" id="5.2.1.8" evidence="5"/>
<dbReference type="RefSeq" id="WP_308788331.1">
    <property type="nucleotide sequence ID" value="NZ_JAUSWB010000008.1"/>
</dbReference>
<comment type="catalytic activity">
    <reaction evidence="1 5">
        <text>[protein]-peptidylproline (omega=180) = [protein]-peptidylproline (omega=0)</text>
        <dbReference type="Rhea" id="RHEA:16237"/>
        <dbReference type="Rhea" id="RHEA-COMP:10747"/>
        <dbReference type="Rhea" id="RHEA-COMP:10748"/>
        <dbReference type="ChEBI" id="CHEBI:83833"/>
        <dbReference type="ChEBI" id="CHEBI:83834"/>
        <dbReference type="EC" id="5.2.1.8"/>
    </reaction>
</comment>
<dbReference type="EMBL" id="JAUSWB010000008">
    <property type="protein sequence ID" value="MDQ0430371.1"/>
    <property type="molecule type" value="Genomic_DNA"/>
</dbReference>
<dbReference type="PANTHER" id="PTHR45625">
    <property type="entry name" value="PEPTIDYL-PROLYL CIS-TRANS ISOMERASE-RELATED"/>
    <property type="match status" value="1"/>
</dbReference>
<dbReference type="InterPro" id="IPR002130">
    <property type="entry name" value="Cyclophilin-type_PPIase_dom"/>
</dbReference>
<protein>
    <recommendedName>
        <fullName evidence="5">Peptidyl-prolyl cis-trans isomerase</fullName>
        <shortName evidence="5">PPIase</shortName>
        <ecNumber evidence="5">5.2.1.8</ecNumber>
    </recommendedName>
</protein>
<evidence type="ECO:0000256" key="3">
    <source>
        <dbReference type="ARBA" id="ARBA00023110"/>
    </source>
</evidence>
<evidence type="ECO:0000313" key="7">
    <source>
        <dbReference type="EMBL" id="MDQ0430371.1"/>
    </source>
</evidence>
<dbReference type="SUPFAM" id="SSF50891">
    <property type="entry name" value="Cyclophilin-like"/>
    <property type="match status" value="1"/>
</dbReference>
<sequence>MKKIIMTPILLALFLGACSGQEAETETEETPEQTKSEAVEVEGYPQLSTEVADNEALVELTTSMGTMQIKLFPDIAPKAVENFLTHAEEGYYDGLTFHRIIEDFMLQTGDPTGTGGGGESIYGAPFEDEFHDHLFNIRGALSMANAGPGTNGSQFFIVQGPTTVNEEDLTVEYPEEIQQAYLEQGGAFWLDGAHTVFGQVIEGMDIVDSIAAVETVQEKPVNDVTIDSIEILEQ</sequence>
<comment type="caution">
    <text evidence="7">The sequence shown here is derived from an EMBL/GenBank/DDBJ whole genome shotgun (WGS) entry which is preliminary data.</text>
</comment>
<dbReference type="InterPro" id="IPR029000">
    <property type="entry name" value="Cyclophilin-like_dom_sf"/>
</dbReference>
<evidence type="ECO:0000256" key="2">
    <source>
        <dbReference type="ARBA" id="ARBA00002388"/>
    </source>
</evidence>
<accession>A0ABU0H002</accession>
<dbReference type="PROSITE" id="PS51257">
    <property type="entry name" value="PROKAR_LIPOPROTEIN"/>
    <property type="match status" value="1"/>
</dbReference>
<evidence type="ECO:0000259" key="6">
    <source>
        <dbReference type="PROSITE" id="PS50072"/>
    </source>
</evidence>
<evidence type="ECO:0000256" key="5">
    <source>
        <dbReference type="RuleBase" id="RU363019"/>
    </source>
</evidence>
<feature type="chain" id="PRO_5044960897" description="Peptidyl-prolyl cis-trans isomerase" evidence="5">
    <location>
        <begin position="23"/>
        <end position="234"/>
    </location>
</feature>
<dbReference type="InterPro" id="IPR044666">
    <property type="entry name" value="Cyclophilin_A-like"/>
</dbReference>
<dbReference type="Proteomes" id="UP001241988">
    <property type="component" value="Unassembled WGS sequence"/>
</dbReference>
<keyword evidence="8" id="KW-1185">Reference proteome</keyword>
<proteinExistence type="inferred from homology"/>
<dbReference type="InterPro" id="IPR020892">
    <property type="entry name" value="Cyclophilin-type_PPIase_CS"/>
</dbReference>
<keyword evidence="5" id="KW-0732">Signal</keyword>
<comment type="similarity">
    <text evidence="5">Belongs to the cyclophilin-type PPIase family.</text>
</comment>
<dbReference type="Gene3D" id="2.40.100.10">
    <property type="entry name" value="Cyclophilin-like"/>
    <property type="match status" value="1"/>
</dbReference>
<evidence type="ECO:0000313" key="8">
    <source>
        <dbReference type="Proteomes" id="UP001241988"/>
    </source>
</evidence>